<evidence type="ECO:0000256" key="5">
    <source>
        <dbReference type="HAMAP-Rule" id="MF_01080"/>
    </source>
</evidence>
<comment type="function">
    <text evidence="5">Responsible for synthesis of pseudouridine from uracil-55 in the psi GC loop of transfer RNAs.</text>
</comment>
<feature type="domain" description="tRNA pseudouridylate synthase B C-terminal" evidence="7">
    <location>
        <begin position="179"/>
        <end position="222"/>
    </location>
</feature>
<evidence type="ECO:0000256" key="3">
    <source>
        <dbReference type="ARBA" id="ARBA00022694"/>
    </source>
</evidence>
<reference evidence="9" key="1">
    <citation type="journal article" date="2019" name="Int. J. Syst. Evol. Microbiol.">
        <title>The Global Catalogue of Microorganisms (GCM) 10K type strain sequencing project: providing services to taxonomists for standard genome sequencing and annotation.</title>
        <authorList>
            <consortium name="The Broad Institute Genomics Platform"/>
            <consortium name="The Broad Institute Genome Sequencing Center for Infectious Disease"/>
            <person name="Wu L."/>
            <person name="Ma J."/>
        </authorList>
    </citation>
    <scope>NUCLEOTIDE SEQUENCE [LARGE SCALE GENOMIC DNA]</scope>
    <source>
        <strain evidence="9">CGMCC 1.16305</strain>
    </source>
</reference>
<dbReference type="EC" id="5.4.99.25" evidence="5"/>
<dbReference type="Gene3D" id="3.30.2350.10">
    <property type="entry name" value="Pseudouridine synthase"/>
    <property type="match status" value="1"/>
</dbReference>
<dbReference type="SUPFAM" id="SSF55120">
    <property type="entry name" value="Pseudouridine synthase"/>
    <property type="match status" value="1"/>
</dbReference>
<dbReference type="InterPro" id="IPR014780">
    <property type="entry name" value="tRNA_psdUridine_synth_TruB"/>
</dbReference>
<keyword evidence="4 5" id="KW-0413">Isomerase</keyword>
<dbReference type="PANTHER" id="PTHR13767">
    <property type="entry name" value="TRNA-PSEUDOURIDINE SYNTHASE"/>
    <property type="match status" value="1"/>
</dbReference>
<dbReference type="InterPro" id="IPR032819">
    <property type="entry name" value="TruB_C"/>
</dbReference>
<evidence type="ECO:0000256" key="4">
    <source>
        <dbReference type="ARBA" id="ARBA00023235"/>
    </source>
</evidence>
<evidence type="ECO:0000313" key="8">
    <source>
        <dbReference type="EMBL" id="MFC7392592.1"/>
    </source>
</evidence>
<comment type="caution">
    <text evidence="8">The sequence shown here is derived from an EMBL/GenBank/DDBJ whole genome shotgun (WGS) entry which is preliminary data.</text>
</comment>
<dbReference type="GO" id="GO:0160148">
    <property type="term" value="F:tRNA pseudouridine(55) synthase activity"/>
    <property type="evidence" value="ECO:0007669"/>
    <property type="project" value="UniProtKB-EC"/>
</dbReference>
<keyword evidence="9" id="KW-1185">Reference proteome</keyword>
<comment type="similarity">
    <text evidence="2 5">Belongs to the pseudouridine synthase TruB family. Type 1 subfamily.</text>
</comment>
<dbReference type="RefSeq" id="WP_380964837.1">
    <property type="nucleotide sequence ID" value="NZ_JBHTCO010000004.1"/>
</dbReference>
<dbReference type="NCBIfam" id="TIGR00431">
    <property type="entry name" value="TruB"/>
    <property type="match status" value="1"/>
</dbReference>
<feature type="active site" description="Nucleophile" evidence="5">
    <location>
        <position position="41"/>
    </location>
</feature>
<evidence type="ECO:0000259" key="6">
    <source>
        <dbReference type="Pfam" id="PF01509"/>
    </source>
</evidence>
<feature type="domain" description="Pseudouridine synthase II N-terminal" evidence="6">
    <location>
        <begin position="26"/>
        <end position="178"/>
    </location>
</feature>
<evidence type="ECO:0000256" key="1">
    <source>
        <dbReference type="ARBA" id="ARBA00000385"/>
    </source>
</evidence>
<organism evidence="8 9">
    <name type="scientific">Scopulibacillus cellulosilyticus</name>
    <dbReference type="NCBI Taxonomy" id="2665665"/>
    <lineage>
        <taxon>Bacteria</taxon>
        <taxon>Bacillati</taxon>
        <taxon>Bacillota</taxon>
        <taxon>Bacilli</taxon>
        <taxon>Bacillales</taxon>
        <taxon>Sporolactobacillaceae</taxon>
        <taxon>Scopulibacillus</taxon>
    </lineage>
</organism>
<dbReference type="Proteomes" id="UP001596505">
    <property type="component" value="Unassembled WGS sequence"/>
</dbReference>
<comment type="catalytic activity">
    <reaction evidence="1 5">
        <text>uridine(55) in tRNA = pseudouridine(55) in tRNA</text>
        <dbReference type="Rhea" id="RHEA:42532"/>
        <dbReference type="Rhea" id="RHEA-COMP:10101"/>
        <dbReference type="Rhea" id="RHEA-COMP:10102"/>
        <dbReference type="ChEBI" id="CHEBI:65314"/>
        <dbReference type="ChEBI" id="CHEBI:65315"/>
        <dbReference type="EC" id="5.4.99.25"/>
    </reaction>
</comment>
<dbReference type="HAMAP" id="MF_01080">
    <property type="entry name" value="TruB_bact"/>
    <property type="match status" value="1"/>
</dbReference>
<accession>A0ABW2PTA3</accession>
<dbReference type="CDD" id="cd02573">
    <property type="entry name" value="PseudoU_synth_EcTruB"/>
    <property type="match status" value="1"/>
</dbReference>
<protein>
    <recommendedName>
        <fullName evidence="5">tRNA pseudouridine synthase B</fullName>
        <ecNumber evidence="5">5.4.99.25</ecNumber>
    </recommendedName>
    <alternativeName>
        <fullName evidence="5">tRNA pseudouridine(55) synthase</fullName>
        <shortName evidence="5">Psi55 synthase</shortName>
    </alternativeName>
    <alternativeName>
        <fullName evidence="5">tRNA pseudouridylate synthase</fullName>
    </alternativeName>
    <alternativeName>
        <fullName evidence="5">tRNA-uridine isomerase</fullName>
    </alternativeName>
</protein>
<dbReference type="EMBL" id="JBHTCO010000004">
    <property type="protein sequence ID" value="MFC7392592.1"/>
    <property type="molecule type" value="Genomic_DNA"/>
</dbReference>
<evidence type="ECO:0000313" key="9">
    <source>
        <dbReference type="Proteomes" id="UP001596505"/>
    </source>
</evidence>
<name>A0ABW2PTA3_9BACL</name>
<evidence type="ECO:0000256" key="2">
    <source>
        <dbReference type="ARBA" id="ARBA00005642"/>
    </source>
</evidence>
<dbReference type="PANTHER" id="PTHR13767:SF2">
    <property type="entry name" value="PSEUDOURIDYLATE SYNTHASE TRUB1"/>
    <property type="match status" value="1"/>
</dbReference>
<dbReference type="InterPro" id="IPR002501">
    <property type="entry name" value="PsdUridine_synth_N"/>
</dbReference>
<evidence type="ECO:0000259" key="7">
    <source>
        <dbReference type="Pfam" id="PF16198"/>
    </source>
</evidence>
<gene>
    <name evidence="5 8" type="primary">truB</name>
    <name evidence="8" type="ORF">ACFQRG_06295</name>
</gene>
<proteinExistence type="inferred from homology"/>
<dbReference type="InterPro" id="IPR020103">
    <property type="entry name" value="PsdUridine_synth_cat_dom_sf"/>
</dbReference>
<dbReference type="Pfam" id="PF01509">
    <property type="entry name" value="TruB_N"/>
    <property type="match status" value="1"/>
</dbReference>
<sequence>MTDYHGILPLYKPRGMTSHDCVYKLRKLLNMKKIGHTGTLDPEVDGVLPMCIGRATKISEYLTAYPKSYDGVISLGTATATEDQTGEIIEQKDVTQPVFREEIESVFRKFTGEIEQQPPMYSAVKVKGKKLYEYAREGIEVERPVRNVTIYQLHLTDSEAYFEKEIPFSVDCSKGTYVRTLAVDIGRQLGYPAHLARLTRTRSGPFYLKECYTFDRVERAVEENNVANILSSIGFGLKFMASWIVDDHTANLVSNGAVLPKPKDIQNDIFTVYNRIGDCLAIYKQHPKKSGYIKPVKVLI</sequence>
<dbReference type="Pfam" id="PF16198">
    <property type="entry name" value="TruB_C_2"/>
    <property type="match status" value="1"/>
</dbReference>
<keyword evidence="3 5" id="KW-0819">tRNA processing</keyword>